<dbReference type="STRING" id="390270.SAMN04488005_0158"/>
<dbReference type="RefSeq" id="WP_131802231.1">
    <property type="nucleotide sequence ID" value="NZ_FOYP01000001.1"/>
</dbReference>
<evidence type="ECO:0000313" key="2">
    <source>
        <dbReference type="EMBL" id="SFR31727.1"/>
    </source>
</evidence>
<feature type="chain" id="PRO_5011711127" description="Lipoprotein" evidence="1">
    <location>
        <begin position="24"/>
        <end position="174"/>
    </location>
</feature>
<keyword evidence="1" id="KW-0732">Signal</keyword>
<accession>A0A1I6FPK8</accession>
<dbReference type="OrthoDB" id="7867229at2"/>
<reference evidence="3" key="1">
    <citation type="submission" date="2016-10" db="EMBL/GenBank/DDBJ databases">
        <authorList>
            <person name="Varghese N."/>
            <person name="Submissions S."/>
        </authorList>
    </citation>
    <scope>NUCLEOTIDE SEQUENCE [LARGE SCALE GENOMIC DNA]</scope>
    <source>
        <strain evidence="3">DSM 26879</strain>
    </source>
</reference>
<dbReference type="Proteomes" id="UP000199478">
    <property type="component" value="Unassembled WGS sequence"/>
</dbReference>
<protein>
    <recommendedName>
        <fullName evidence="4">Lipoprotein</fullName>
    </recommendedName>
</protein>
<feature type="signal peptide" evidence="1">
    <location>
        <begin position="1"/>
        <end position="23"/>
    </location>
</feature>
<dbReference type="AlphaFoldDB" id="A0A1I6FPK8"/>
<sequence>MRLSLLPILALCACSSIVPSTVARLSTLSPTTADPAGFAVLMTLPDGLGVQRGSARLIFSARRTDTGETLQEDVILERDAGAQLFRIAAADYARLRAAQATARLWETQNKDATQGALSVHVAACKIGAGPDPDARVSVAIQTTQGGEFQPLVRNGPLSAIASAAQIRDMGACLS</sequence>
<evidence type="ECO:0000256" key="1">
    <source>
        <dbReference type="SAM" id="SignalP"/>
    </source>
</evidence>
<organism evidence="2 3">
    <name type="scientific">Yoonia tamlensis</name>
    <dbReference type="NCBI Taxonomy" id="390270"/>
    <lineage>
        <taxon>Bacteria</taxon>
        <taxon>Pseudomonadati</taxon>
        <taxon>Pseudomonadota</taxon>
        <taxon>Alphaproteobacteria</taxon>
        <taxon>Rhodobacterales</taxon>
        <taxon>Paracoccaceae</taxon>
        <taxon>Yoonia</taxon>
    </lineage>
</organism>
<proteinExistence type="predicted"/>
<dbReference type="EMBL" id="FOYP01000001">
    <property type="protein sequence ID" value="SFR31727.1"/>
    <property type="molecule type" value="Genomic_DNA"/>
</dbReference>
<name>A0A1I6FPK8_9RHOB</name>
<keyword evidence="3" id="KW-1185">Reference proteome</keyword>
<evidence type="ECO:0008006" key="4">
    <source>
        <dbReference type="Google" id="ProtNLM"/>
    </source>
</evidence>
<gene>
    <name evidence="2" type="ORF">SAMN04488005_0158</name>
</gene>
<evidence type="ECO:0000313" key="3">
    <source>
        <dbReference type="Proteomes" id="UP000199478"/>
    </source>
</evidence>